<keyword evidence="4" id="KW-1185">Reference proteome</keyword>
<evidence type="ECO:0000256" key="1">
    <source>
        <dbReference type="SAM" id="MobiDB-lite"/>
    </source>
</evidence>
<reference evidence="3 4" key="1">
    <citation type="journal article" date="2017" name="Nat. Ecol. Evol.">
        <title>Scallop genome provides insights into evolution of bilaterian karyotype and development.</title>
        <authorList>
            <person name="Wang S."/>
            <person name="Zhang J."/>
            <person name="Jiao W."/>
            <person name="Li J."/>
            <person name="Xun X."/>
            <person name="Sun Y."/>
            <person name="Guo X."/>
            <person name="Huan P."/>
            <person name="Dong B."/>
            <person name="Zhang L."/>
            <person name="Hu X."/>
            <person name="Sun X."/>
            <person name="Wang J."/>
            <person name="Zhao C."/>
            <person name="Wang Y."/>
            <person name="Wang D."/>
            <person name="Huang X."/>
            <person name="Wang R."/>
            <person name="Lv J."/>
            <person name="Li Y."/>
            <person name="Zhang Z."/>
            <person name="Liu B."/>
            <person name="Lu W."/>
            <person name="Hui Y."/>
            <person name="Liang J."/>
            <person name="Zhou Z."/>
            <person name="Hou R."/>
            <person name="Li X."/>
            <person name="Liu Y."/>
            <person name="Li H."/>
            <person name="Ning X."/>
            <person name="Lin Y."/>
            <person name="Zhao L."/>
            <person name="Xing Q."/>
            <person name="Dou J."/>
            <person name="Li Y."/>
            <person name="Mao J."/>
            <person name="Guo H."/>
            <person name="Dou H."/>
            <person name="Li T."/>
            <person name="Mu C."/>
            <person name="Jiang W."/>
            <person name="Fu Q."/>
            <person name="Fu X."/>
            <person name="Miao Y."/>
            <person name="Liu J."/>
            <person name="Yu Q."/>
            <person name="Li R."/>
            <person name="Liao H."/>
            <person name="Li X."/>
            <person name="Kong Y."/>
            <person name="Jiang Z."/>
            <person name="Chourrout D."/>
            <person name="Li R."/>
            <person name="Bao Z."/>
        </authorList>
    </citation>
    <scope>NUCLEOTIDE SEQUENCE [LARGE SCALE GENOMIC DNA]</scope>
    <source>
        <strain evidence="3 4">PY_sf001</strain>
    </source>
</reference>
<feature type="region of interest" description="Disordered" evidence="1">
    <location>
        <begin position="70"/>
        <end position="171"/>
    </location>
</feature>
<feature type="chain" id="PRO_5012035610" evidence="2">
    <location>
        <begin position="18"/>
        <end position="195"/>
    </location>
</feature>
<dbReference type="EMBL" id="NEDP02001444">
    <property type="protein sequence ID" value="OWF53276.1"/>
    <property type="molecule type" value="Genomic_DNA"/>
</dbReference>
<feature type="compositionally biased region" description="Basic and acidic residues" evidence="1">
    <location>
        <begin position="70"/>
        <end position="101"/>
    </location>
</feature>
<feature type="signal peptide" evidence="2">
    <location>
        <begin position="1"/>
        <end position="17"/>
    </location>
</feature>
<dbReference type="AlphaFoldDB" id="A0A210QX44"/>
<feature type="compositionally biased region" description="Polar residues" evidence="1">
    <location>
        <begin position="123"/>
        <end position="136"/>
    </location>
</feature>
<proteinExistence type="predicted"/>
<dbReference type="Proteomes" id="UP000242188">
    <property type="component" value="Unassembled WGS sequence"/>
</dbReference>
<organism evidence="3 4">
    <name type="scientific">Mizuhopecten yessoensis</name>
    <name type="common">Japanese scallop</name>
    <name type="synonym">Patinopecten yessoensis</name>
    <dbReference type="NCBI Taxonomy" id="6573"/>
    <lineage>
        <taxon>Eukaryota</taxon>
        <taxon>Metazoa</taxon>
        <taxon>Spiralia</taxon>
        <taxon>Lophotrochozoa</taxon>
        <taxon>Mollusca</taxon>
        <taxon>Bivalvia</taxon>
        <taxon>Autobranchia</taxon>
        <taxon>Pteriomorphia</taxon>
        <taxon>Pectinida</taxon>
        <taxon>Pectinoidea</taxon>
        <taxon>Pectinidae</taxon>
        <taxon>Mizuhopecten</taxon>
    </lineage>
</organism>
<feature type="compositionally biased region" description="Low complexity" evidence="1">
    <location>
        <begin position="102"/>
        <end position="113"/>
    </location>
</feature>
<gene>
    <name evidence="3" type="ORF">KP79_PYT04592</name>
</gene>
<evidence type="ECO:0000256" key="2">
    <source>
        <dbReference type="SAM" id="SignalP"/>
    </source>
</evidence>
<feature type="compositionally biased region" description="Basic and acidic residues" evidence="1">
    <location>
        <begin position="137"/>
        <end position="155"/>
    </location>
</feature>
<accession>A0A210QX44</accession>
<sequence>MCRLVVLLVGLLTFVSGHPPPDHDTGCDVVVLRLEKMLTDLTSRVNDLEKQRELDVMEVANVRQDMEKVKTENRQLKTELDHMVTTKCDRQPQNPDRRVDIQQHNSDSNNSQSPTFDSKMDTVPSNNDTTIDSQATKGEENTVREGTVHIDDTSRSKQYGRIRRDDLQRPKSLSRNLTSRVGRSIDTNETLVLYF</sequence>
<evidence type="ECO:0000313" key="3">
    <source>
        <dbReference type="EMBL" id="OWF53276.1"/>
    </source>
</evidence>
<protein>
    <submittedName>
        <fullName evidence="3">Uncharacterized protein</fullName>
    </submittedName>
</protein>
<dbReference type="OrthoDB" id="6368610at2759"/>
<name>A0A210QX44_MIZYE</name>
<keyword evidence="2" id="KW-0732">Signal</keyword>
<comment type="caution">
    <text evidence="3">The sequence shown here is derived from an EMBL/GenBank/DDBJ whole genome shotgun (WGS) entry which is preliminary data.</text>
</comment>
<evidence type="ECO:0000313" key="4">
    <source>
        <dbReference type="Proteomes" id="UP000242188"/>
    </source>
</evidence>